<evidence type="ECO:0000259" key="8">
    <source>
        <dbReference type="PROSITE" id="PS50928"/>
    </source>
</evidence>
<evidence type="ECO:0000256" key="3">
    <source>
        <dbReference type="ARBA" id="ARBA00022475"/>
    </source>
</evidence>
<feature type="transmembrane region" description="Helical" evidence="7">
    <location>
        <begin position="96"/>
        <end position="125"/>
    </location>
</feature>
<dbReference type="InterPro" id="IPR000515">
    <property type="entry name" value="MetI-like"/>
</dbReference>
<dbReference type="Proteomes" id="UP000636960">
    <property type="component" value="Unassembled WGS sequence"/>
</dbReference>
<keyword evidence="3" id="KW-1003">Cell membrane</keyword>
<evidence type="ECO:0000256" key="6">
    <source>
        <dbReference type="ARBA" id="ARBA00023136"/>
    </source>
</evidence>
<proteinExistence type="inferred from homology"/>
<gene>
    <name evidence="9" type="ORF">Ari01nite_48700</name>
</gene>
<name>A0A919K1N9_9ACTN</name>
<dbReference type="GO" id="GO:0005886">
    <property type="term" value="C:plasma membrane"/>
    <property type="evidence" value="ECO:0007669"/>
    <property type="project" value="UniProtKB-SubCell"/>
</dbReference>
<dbReference type="Gene3D" id="1.10.3720.10">
    <property type="entry name" value="MetI-like"/>
    <property type="match status" value="1"/>
</dbReference>
<evidence type="ECO:0000256" key="2">
    <source>
        <dbReference type="ARBA" id="ARBA00022448"/>
    </source>
</evidence>
<dbReference type="InterPro" id="IPR035906">
    <property type="entry name" value="MetI-like_sf"/>
</dbReference>
<feature type="domain" description="ABC transmembrane type-1" evidence="8">
    <location>
        <begin position="97"/>
        <end position="289"/>
    </location>
</feature>
<keyword evidence="5 7" id="KW-1133">Transmembrane helix</keyword>
<dbReference type="PANTHER" id="PTHR43744">
    <property type="entry name" value="ABC TRANSPORTER PERMEASE PROTEIN MG189-RELATED-RELATED"/>
    <property type="match status" value="1"/>
</dbReference>
<protein>
    <submittedName>
        <fullName evidence="9">Sugar ABC transporter permease</fullName>
    </submittedName>
</protein>
<reference evidence="9" key="1">
    <citation type="submission" date="2021-01" db="EMBL/GenBank/DDBJ databases">
        <title>Whole genome shotgun sequence of Actinoplanes rishiriensis NBRC 108556.</title>
        <authorList>
            <person name="Komaki H."/>
            <person name="Tamura T."/>
        </authorList>
    </citation>
    <scope>NUCLEOTIDE SEQUENCE</scope>
    <source>
        <strain evidence="9">NBRC 108556</strain>
    </source>
</reference>
<evidence type="ECO:0000256" key="1">
    <source>
        <dbReference type="ARBA" id="ARBA00004651"/>
    </source>
</evidence>
<dbReference type="AlphaFoldDB" id="A0A919K1N9"/>
<comment type="caution">
    <text evidence="9">The sequence shown here is derived from an EMBL/GenBank/DDBJ whole genome shotgun (WGS) entry which is preliminary data.</text>
</comment>
<keyword evidence="4 7" id="KW-0812">Transmembrane</keyword>
<dbReference type="PROSITE" id="PS50928">
    <property type="entry name" value="ABC_TM1"/>
    <property type="match status" value="1"/>
</dbReference>
<feature type="transmembrane region" description="Helical" evidence="7">
    <location>
        <begin position="209"/>
        <end position="231"/>
    </location>
</feature>
<evidence type="ECO:0000313" key="10">
    <source>
        <dbReference type="Proteomes" id="UP000636960"/>
    </source>
</evidence>
<evidence type="ECO:0000256" key="5">
    <source>
        <dbReference type="ARBA" id="ARBA00022989"/>
    </source>
</evidence>
<accession>A0A919K1N9</accession>
<sequence length="304" mass="32948">MTTAAPPATATDPAAGKPSAAEVAKKRLSSPWASVAVIIIAVLWTLPTFGLLVSSFRPEMAIKRTGWWTFFTDPVVTMENYKSVFGESASVNLAEYFVNSLVICIPSVLIPMALAALAAYAFAWIDFRGKNMLFLAIFALQIVPLQVTLLPLLKLFVQWDLSGTFWTLWLAHSTFALPLAIYLLHNFMREVPAGLIEAARVDGAGHVAIFFRVMLPLLTPALAAFGIFQFLWVWNDLLVALVFAGGGNEVAPITLALANLSGTRGTAWQLLSAGAFVSIVVPVTVFLLLQRYFVRGLMAGSVKG</sequence>
<keyword evidence="6 7" id="KW-0472">Membrane</keyword>
<dbReference type="RefSeq" id="WP_203784311.1">
    <property type="nucleotide sequence ID" value="NZ_BOMV01000056.1"/>
</dbReference>
<feature type="transmembrane region" description="Helical" evidence="7">
    <location>
        <begin position="32"/>
        <end position="53"/>
    </location>
</feature>
<dbReference type="Pfam" id="PF00528">
    <property type="entry name" value="BPD_transp_1"/>
    <property type="match status" value="1"/>
</dbReference>
<feature type="transmembrane region" description="Helical" evidence="7">
    <location>
        <begin position="132"/>
        <end position="153"/>
    </location>
</feature>
<organism evidence="9 10">
    <name type="scientific">Paractinoplanes rishiriensis</name>
    <dbReference type="NCBI Taxonomy" id="1050105"/>
    <lineage>
        <taxon>Bacteria</taxon>
        <taxon>Bacillati</taxon>
        <taxon>Actinomycetota</taxon>
        <taxon>Actinomycetes</taxon>
        <taxon>Micromonosporales</taxon>
        <taxon>Micromonosporaceae</taxon>
        <taxon>Paractinoplanes</taxon>
    </lineage>
</organism>
<comment type="similarity">
    <text evidence="7">Belongs to the binding-protein-dependent transport system permease family.</text>
</comment>
<comment type="subcellular location">
    <subcellularLocation>
        <location evidence="1 7">Cell membrane</location>
        <topology evidence="1 7">Multi-pass membrane protein</topology>
    </subcellularLocation>
</comment>
<feature type="transmembrane region" description="Helical" evidence="7">
    <location>
        <begin position="165"/>
        <end position="188"/>
    </location>
</feature>
<feature type="transmembrane region" description="Helical" evidence="7">
    <location>
        <begin position="270"/>
        <end position="289"/>
    </location>
</feature>
<keyword evidence="10" id="KW-1185">Reference proteome</keyword>
<evidence type="ECO:0000256" key="7">
    <source>
        <dbReference type="RuleBase" id="RU363032"/>
    </source>
</evidence>
<evidence type="ECO:0000256" key="4">
    <source>
        <dbReference type="ARBA" id="ARBA00022692"/>
    </source>
</evidence>
<dbReference type="SUPFAM" id="SSF161098">
    <property type="entry name" value="MetI-like"/>
    <property type="match status" value="1"/>
</dbReference>
<dbReference type="CDD" id="cd06261">
    <property type="entry name" value="TM_PBP2"/>
    <property type="match status" value="1"/>
</dbReference>
<evidence type="ECO:0000313" key="9">
    <source>
        <dbReference type="EMBL" id="GIE97405.1"/>
    </source>
</evidence>
<dbReference type="GO" id="GO:0055085">
    <property type="term" value="P:transmembrane transport"/>
    <property type="evidence" value="ECO:0007669"/>
    <property type="project" value="InterPro"/>
</dbReference>
<keyword evidence="2 7" id="KW-0813">Transport</keyword>
<dbReference type="PANTHER" id="PTHR43744:SF4">
    <property type="entry name" value="OSMOPROTECTIVE COMPOUNDS UPTAKE PERMEASE PROTEIN GGTD"/>
    <property type="match status" value="1"/>
</dbReference>
<dbReference type="EMBL" id="BOMV01000056">
    <property type="protein sequence ID" value="GIE97405.1"/>
    <property type="molecule type" value="Genomic_DNA"/>
</dbReference>